<reference evidence="2" key="1">
    <citation type="submission" date="2022-09" db="EMBL/GenBank/DDBJ databases">
        <title>Chromosome-level assembly of Trichoderma breve T069, a fungus used in development of biopesticide product.</title>
        <authorList>
            <person name="Lin R."/>
            <person name="Liu T."/>
        </authorList>
    </citation>
    <scope>NUCLEOTIDE SEQUENCE</scope>
    <source>
        <strain evidence="2">T069</strain>
    </source>
</reference>
<dbReference type="InterPro" id="IPR000073">
    <property type="entry name" value="AB_hydrolase_1"/>
</dbReference>
<evidence type="ECO:0000313" key="3">
    <source>
        <dbReference type="Proteomes" id="UP001140511"/>
    </source>
</evidence>
<sequence>MSTYATAKDEFVDIDGIKFAYRRLGLAEGVPLVLIMHYRGTMDHWDPALIDPLAAKRPVILIDPANSGRSKGHFPSTVAQLAQYFINIINALGLKQVDVMGFSGGGFNAQMIALNAPKLVSHLILSATTPSIGEGVQLGNPAVLQKLQQAVTVKEHKGAFISTFFTSSAQGQAAGHAAWERITTGRQNRSDYASRESADEQSAAYFNFIDLNKASDGSYDRFHELQMPVLIATGKGSDDAIIPTKNSILMWEKMSHPNAALHIFPDAGHGFLYQYADAYAALINDFLDRQ</sequence>
<dbReference type="PANTHER" id="PTHR43433:SF5">
    <property type="entry name" value="AB HYDROLASE-1 DOMAIN-CONTAINING PROTEIN"/>
    <property type="match status" value="1"/>
</dbReference>
<feature type="domain" description="AB hydrolase-1" evidence="1">
    <location>
        <begin position="40"/>
        <end position="272"/>
    </location>
</feature>
<evidence type="ECO:0000313" key="2">
    <source>
        <dbReference type="EMBL" id="KAJ4859822.1"/>
    </source>
</evidence>
<keyword evidence="3" id="KW-1185">Reference proteome</keyword>
<comment type="caution">
    <text evidence="2">The sequence shown here is derived from an EMBL/GenBank/DDBJ whole genome shotgun (WGS) entry which is preliminary data.</text>
</comment>
<dbReference type="Gene3D" id="3.40.50.1820">
    <property type="entry name" value="alpha/beta hydrolase"/>
    <property type="match status" value="1"/>
</dbReference>
<evidence type="ECO:0000259" key="1">
    <source>
        <dbReference type="Pfam" id="PF00561"/>
    </source>
</evidence>
<protein>
    <submittedName>
        <fullName evidence="2">Alpha/beta hydrolase fold domain-containing protein</fullName>
    </submittedName>
</protein>
<dbReference type="Proteomes" id="UP001140511">
    <property type="component" value="Unassembled WGS sequence"/>
</dbReference>
<name>A0A9W9E7X0_9HYPO</name>
<dbReference type="RefSeq" id="XP_056028878.1">
    <property type="nucleotide sequence ID" value="XM_056172020.1"/>
</dbReference>
<proteinExistence type="predicted"/>
<dbReference type="InterPro" id="IPR029058">
    <property type="entry name" value="AB_hydrolase_fold"/>
</dbReference>
<organism evidence="2 3">
    <name type="scientific">Trichoderma breve</name>
    <dbReference type="NCBI Taxonomy" id="2034170"/>
    <lineage>
        <taxon>Eukaryota</taxon>
        <taxon>Fungi</taxon>
        <taxon>Dikarya</taxon>
        <taxon>Ascomycota</taxon>
        <taxon>Pezizomycotina</taxon>
        <taxon>Sordariomycetes</taxon>
        <taxon>Hypocreomycetidae</taxon>
        <taxon>Hypocreales</taxon>
        <taxon>Hypocreaceae</taxon>
        <taxon>Trichoderma</taxon>
    </lineage>
</organism>
<gene>
    <name evidence="2" type="ORF">T069G_04810</name>
</gene>
<dbReference type="PANTHER" id="PTHR43433">
    <property type="entry name" value="HYDROLASE, ALPHA/BETA FOLD FAMILY PROTEIN"/>
    <property type="match status" value="1"/>
</dbReference>
<dbReference type="SUPFAM" id="SSF53474">
    <property type="entry name" value="alpha/beta-Hydrolases"/>
    <property type="match status" value="1"/>
</dbReference>
<dbReference type="GeneID" id="80866708"/>
<accession>A0A9W9E7X0</accession>
<keyword evidence="2" id="KW-0378">Hydrolase</keyword>
<dbReference type="GO" id="GO:0016787">
    <property type="term" value="F:hydrolase activity"/>
    <property type="evidence" value="ECO:0007669"/>
    <property type="project" value="UniProtKB-KW"/>
</dbReference>
<dbReference type="EMBL" id="JAOPEN010000003">
    <property type="protein sequence ID" value="KAJ4859822.1"/>
    <property type="molecule type" value="Genomic_DNA"/>
</dbReference>
<dbReference type="AlphaFoldDB" id="A0A9W9E7X0"/>
<dbReference type="Pfam" id="PF00561">
    <property type="entry name" value="Abhydrolase_1"/>
    <property type="match status" value="1"/>
</dbReference>
<dbReference type="InterPro" id="IPR050471">
    <property type="entry name" value="AB_hydrolase"/>
</dbReference>